<dbReference type="Pfam" id="PF07484">
    <property type="entry name" value="Collar"/>
    <property type="match status" value="1"/>
</dbReference>
<organism evidence="3 4">
    <name type="scientific">Xanthobacter dioxanivorans</name>
    <dbReference type="NCBI Taxonomy" id="2528964"/>
    <lineage>
        <taxon>Bacteria</taxon>
        <taxon>Pseudomonadati</taxon>
        <taxon>Pseudomonadota</taxon>
        <taxon>Alphaproteobacteria</taxon>
        <taxon>Hyphomicrobiales</taxon>
        <taxon>Xanthobacteraceae</taxon>
        <taxon>Xanthobacter</taxon>
    </lineage>
</organism>
<proteinExistence type="predicted"/>
<dbReference type="InterPro" id="IPR011083">
    <property type="entry name" value="Phage_tail_collar_dom"/>
</dbReference>
<keyword evidence="4" id="KW-1185">Reference proteome</keyword>
<dbReference type="SUPFAM" id="SSF88874">
    <property type="entry name" value="Receptor-binding domain of short tail fibre protein gp12"/>
    <property type="match status" value="1"/>
</dbReference>
<evidence type="ECO:0000313" key="4">
    <source>
        <dbReference type="Proteomes" id="UP000596427"/>
    </source>
</evidence>
<protein>
    <submittedName>
        <fullName evidence="3">Tail fiber protein</fullName>
    </submittedName>
</protein>
<dbReference type="RefSeq" id="WP_203192970.1">
    <property type="nucleotide sequence ID" value="NZ_CP063362.1"/>
</dbReference>
<feature type="domain" description="Phage tail collar" evidence="2">
    <location>
        <begin position="153"/>
        <end position="209"/>
    </location>
</feature>
<dbReference type="KEGG" id="xdi:EZH22_24395"/>
<accession>A0A974PN83</accession>
<feature type="compositionally biased region" description="Polar residues" evidence="1">
    <location>
        <begin position="193"/>
        <end position="202"/>
    </location>
</feature>
<feature type="region of interest" description="Disordered" evidence="1">
    <location>
        <begin position="193"/>
        <end position="218"/>
    </location>
</feature>
<dbReference type="Proteomes" id="UP000596427">
    <property type="component" value="Chromosome"/>
</dbReference>
<reference evidence="3 4" key="1">
    <citation type="submission" date="2020-10" db="EMBL/GenBank/DDBJ databases">
        <title>Degradation of 1,4-Dioxane by Xanthobacter sp. YN2, via a Novel Group-2 Soluble Di-Iron Monooxygenase.</title>
        <authorList>
            <person name="Ma F."/>
            <person name="Wang Y."/>
            <person name="Yang J."/>
            <person name="Guo H."/>
            <person name="Su D."/>
            <person name="Yu L."/>
        </authorList>
    </citation>
    <scope>NUCLEOTIDE SEQUENCE [LARGE SCALE GENOMIC DNA]</scope>
    <source>
        <strain evidence="3 4">YN2</strain>
    </source>
</reference>
<name>A0A974PN83_9HYPH</name>
<dbReference type="Gene3D" id="3.90.1340.10">
    <property type="entry name" value="Phage tail collar domain"/>
    <property type="match status" value="1"/>
</dbReference>
<dbReference type="AlphaFoldDB" id="A0A974PN83"/>
<dbReference type="EMBL" id="CP063362">
    <property type="protein sequence ID" value="QRG06095.1"/>
    <property type="molecule type" value="Genomic_DNA"/>
</dbReference>
<evidence type="ECO:0000256" key="1">
    <source>
        <dbReference type="SAM" id="MobiDB-lite"/>
    </source>
</evidence>
<sequence>MALKLTNNATGLLAANINSSVTSISLAGSAGSKFPTLGASDWSPVVVVDGSGNLEIMRCTARSGDVLTVTRGQEGTTARSFSSGARVDVRLTSAALAEFALASDMTTALNLKADLASPEFTGTPRAPKAADGDDSDQIATTEWVQDFVPIPIGTVLEFHGATLPARFLWANGSAVSRVTYALLFAAMGSPSASGDGSTTFNTPDRRGRVGVGKDNMGGVTAAGRVTTAGSGIDGATLGASGGAQNVTMTAAQMPAHDHNVAATQAAHKHTVPISRTISVQTGGSALATGAGPIDTSEETPAITVTEDSIGGGQAHNNMPPSIVCNFIVYVGV</sequence>
<gene>
    <name evidence="3" type="ORF">EZH22_24395</name>
</gene>
<evidence type="ECO:0000259" key="2">
    <source>
        <dbReference type="Pfam" id="PF07484"/>
    </source>
</evidence>
<evidence type="ECO:0000313" key="3">
    <source>
        <dbReference type="EMBL" id="QRG06095.1"/>
    </source>
</evidence>
<dbReference type="InterPro" id="IPR037053">
    <property type="entry name" value="Phage_tail_collar_dom_sf"/>
</dbReference>